<feature type="domain" description="UspA" evidence="2">
    <location>
        <begin position="8"/>
        <end position="147"/>
    </location>
</feature>
<dbReference type="KEGG" id="roz:CBI38_09445"/>
<dbReference type="Pfam" id="PF00582">
    <property type="entry name" value="Usp"/>
    <property type="match status" value="2"/>
</dbReference>
<evidence type="ECO:0000256" key="1">
    <source>
        <dbReference type="ARBA" id="ARBA00008791"/>
    </source>
</evidence>
<proteinExistence type="inferred from homology"/>
<gene>
    <name evidence="3" type="ORF">CBI38_09445</name>
</gene>
<sequence>MSTLANRQSVVVGVDGSERAMRAAVWAAAVARRRSAPLRLAHALPSPGYHYSEAALLFQNEFADEVRQSAEEILGRAERRVRQECPDVRVSSSIHPGPAGMSLTGLSKHAEMVVVGSTGAGMVESLFTGSTVVRVVNHAHCPVTVFRSDSESPVPDHRPVVVGVDGSALSIRAIESAVDFAVLFDVPLLAVHAWGTGDMSRGRSAATKVDWAAMAEEQTALVAENLAGWREKYPDLEVTTVIDERNPAELLLHFARDAQLVVVGSHGHNRFAGSLLGSTSQNLLHHALCPITICRPPRSEKR</sequence>
<evidence type="ECO:0000259" key="2">
    <source>
        <dbReference type="Pfam" id="PF00582"/>
    </source>
</evidence>
<dbReference type="InterPro" id="IPR006015">
    <property type="entry name" value="Universal_stress_UspA"/>
</dbReference>
<dbReference type="InterPro" id="IPR006016">
    <property type="entry name" value="UspA"/>
</dbReference>
<dbReference type="PANTHER" id="PTHR46268">
    <property type="entry name" value="STRESS RESPONSE PROTEIN NHAX"/>
    <property type="match status" value="1"/>
</dbReference>
<protein>
    <submittedName>
        <fullName evidence="3">Universal stress protein</fullName>
    </submittedName>
</protein>
<reference evidence="3 4" key="1">
    <citation type="submission" date="2017-05" db="EMBL/GenBank/DDBJ databases">
        <title>Isolation of Rhodococcus sp. S2-17 biodegrading of BP-3.</title>
        <authorList>
            <person name="Lee Y."/>
            <person name="Kim K.H."/>
            <person name="Chun B.H."/>
            <person name="Jung H.S."/>
            <person name="Jeon C.O."/>
        </authorList>
    </citation>
    <scope>NUCLEOTIDE SEQUENCE [LARGE SCALE GENOMIC DNA]</scope>
    <source>
        <strain evidence="3 4">S2-17</strain>
    </source>
</reference>
<dbReference type="AlphaFoldDB" id="A0A2S2BT75"/>
<dbReference type="EMBL" id="CP021354">
    <property type="protein sequence ID" value="AWK71783.1"/>
    <property type="molecule type" value="Genomic_DNA"/>
</dbReference>
<dbReference type="RefSeq" id="WP_109328369.1">
    <property type="nucleotide sequence ID" value="NZ_CP021354.1"/>
</dbReference>
<dbReference type="PRINTS" id="PR01438">
    <property type="entry name" value="UNVRSLSTRESS"/>
</dbReference>
<dbReference type="SUPFAM" id="SSF52402">
    <property type="entry name" value="Adenine nucleotide alpha hydrolases-like"/>
    <property type="match status" value="2"/>
</dbReference>
<evidence type="ECO:0000313" key="3">
    <source>
        <dbReference type="EMBL" id="AWK71783.1"/>
    </source>
</evidence>
<dbReference type="PANTHER" id="PTHR46268:SF6">
    <property type="entry name" value="UNIVERSAL STRESS PROTEIN UP12"/>
    <property type="match status" value="1"/>
</dbReference>
<feature type="domain" description="UspA" evidence="2">
    <location>
        <begin position="158"/>
        <end position="295"/>
    </location>
</feature>
<dbReference type="Gene3D" id="3.40.50.620">
    <property type="entry name" value="HUPs"/>
    <property type="match status" value="2"/>
</dbReference>
<organism evidence="3 4">
    <name type="scientific">Rhodococcus oxybenzonivorans</name>
    <dbReference type="NCBI Taxonomy" id="1990687"/>
    <lineage>
        <taxon>Bacteria</taxon>
        <taxon>Bacillati</taxon>
        <taxon>Actinomycetota</taxon>
        <taxon>Actinomycetes</taxon>
        <taxon>Mycobacteriales</taxon>
        <taxon>Nocardiaceae</taxon>
        <taxon>Rhodococcus</taxon>
    </lineage>
</organism>
<accession>A0A2S2BT75</accession>
<dbReference type="OrthoDB" id="3174546at2"/>
<name>A0A2S2BT75_9NOCA</name>
<dbReference type="Proteomes" id="UP000245711">
    <property type="component" value="Chromosome"/>
</dbReference>
<evidence type="ECO:0000313" key="4">
    <source>
        <dbReference type="Proteomes" id="UP000245711"/>
    </source>
</evidence>
<dbReference type="InterPro" id="IPR014729">
    <property type="entry name" value="Rossmann-like_a/b/a_fold"/>
</dbReference>
<keyword evidence="4" id="KW-1185">Reference proteome</keyword>
<comment type="similarity">
    <text evidence="1">Belongs to the universal stress protein A family.</text>
</comment>